<dbReference type="SMART" id="SM00316">
    <property type="entry name" value="S1"/>
    <property type="match status" value="3"/>
</dbReference>
<dbReference type="Proteomes" id="UP001589738">
    <property type="component" value="Unassembled WGS sequence"/>
</dbReference>
<dbReference type="InterPro" id="IPR003029">
    <property type="entry name" value="S1_domain"/>
</dbReference>
<dbReference type="PROSITE" id="PS50126">
    <property type="entry name" value="S1"/>
    <property type="match status" value="1"/>
</dbReference>
<sequence length="287" mass="32625">MAEFTIKSWSNDAQLDDLARFKRDREIVRGVVTSISIIKDKEIAFLLLENGVTAYCPAEEFSAHEFRSLNGFAGTMQEFIVTNLDLDQEVAIVSIKQADEMKKAKFLSQLEVLEQSELLHTFEFDGVVTGMNLANRNIFVRINGVDAVMYANDYSWDRSRRVEEQVQRGEKIKVKVIRFNKENNLIRVSRRHTLEDPFVKLEALQNHSAVAGRVTGVDPVHGIFIQLDVGLEVKGVKPNQLEEPIVGDIVSCRVRSIDKEKRQAKVVITGYPRGKKKRKDVGAFLFE</sequence>
<feature type="domain" description="S1 motif" evidence="1">
    <location>
        <begin position="121"/>
        <end position="191"/>
    </location>
</feature>
<evidence type="ECO:0000313" key="3">
    <source>
        <dbReference type="Proteomes" id="UP001589738"/>
    </source>
</evidence>
<dbReference type="SUPFAM" id="SSF50249">
    <property type="entry name" value="Nucleic acid-binding proteins"/>
    <property type="match status" value="1"/>
</dbReference>
<dbReference type="Gene3D" id="2.40.50.140">
    <property type="entry name" value="Nucleic acid-binding proteins"/>
    <property type="match status" value="1"/>
</dbReference>
<evidence type="ECO:0000313" key="2">
    <source>
        <dbReference type="EMBL" id="MFC0476783.1"/>
    </source>
</evidence>
<keyword evidence="3" id="KW-1185">Reference proteome</keyword>
<name>A0ABV6KTX4_9BACI</name>
<dbReference type="Pfam" id="PF00575">
    <property type="entry name" value="S1"/>
    <property type="match status" value="1"/>
</dbReference>
<evidence type="ECO:0000259" key="1">
    <source>
        <dbReference type="PROSITE" id="PS50126"/>
    </source>
</evidence>
<gene>
    <name evidence="2" type="ORF">ACFFHF_16395</name>
</gene>
<reference evidence="2 3" key="1">
    <citation type="submission" date="2024-09" db="EMBL/GenBank/DDBJ databases">
        <authorList>
            <person name="Sun Q."/>
            <person name="Mori K."/>
        </authorList>
    </citation>
    <scope>NUCLEOTIDE SEQUENCE [LARGE SCALE GENOMIC DNA]</scope>
    <source>
        <strain evidence="2 3">CGMCC 1.9126</strain>
    </source>
</reference>
<proteinExistence type="predicted"/>
<protein>
    <submittedName>
        <fullName evidence="2">S1 RNA-binding domain-containing protein</fullName>
    </submittedName>
</protein>
<dbReference type="InterPro" id="IPR012340">
    <property type="entry name" value="NA-bd_OB-fold"/>
</dbReference>
<dbReference type="EMBL" id="JBHLUU010000111">
    <property type="protein sequence ID" value="MFC0476783.1"/>
    <property type="molecule type" value="Genomic_DNA"/>
</dbReference>
<comment type="caution">
    <text evidence="2">The sequence shown here is derived from an EMBL/GenBank/DDBJ whole genome shotgun (WGS) entry which is preliminary data.</text>
</comment>
<dbReference type="RefSeq" id="WP_160549896.1">
    <property type="nucleotide sequence ID" value="NZ_JBHLUU010000111.1"/>
</dbReference>
<accession>A0ABV6KTX4</accession>
<organism evidence="2 3">
    <name type="scientific">Robertmurraya beringensis</name>
    <dbReference type="NCBI Taxonomy" id="641660"/>
    <lineage>
        <taxon>Bacteria</taxon>
        <taxon>Bacillati</taxon>
        <taxon>Bacillota</taxon>
        <taxon>Bacilli</taxon>
        <taxon>Bacillales</taxon>
        <taxon>Bacillaceae</taxon>
        <taxon>Robertmurraya</taxon>
    </lineage>
</organism>